<feature type="domain" description="Acyl-CoA dehydrogenase/oxidase N-terminal" evidence="3">
    <location>
        <begin position="52"/>
        <end position="147"/>
    </location>
</feature>
<feature type="non-terminal residue" evidence="4">
    <location>
        <position position="1"/>
    </location>
</feature>
<dbReference type="GO" id="GO:0003995">
    <property type="term" value="F:acyl-CoA dehydrogenase activity"/>
    <property type="evidence" value="ECO:0007669"/>
    <property type="project" value="TreeGrafter"/>
</dbReference>
<dbReference type="InterPro" id="IPR009100">
    <property type="entry name" value="AcylCoA_DH/oxidase_NM_dom_sf"/>
</dbReference>
<evidence type="ECO:0000259" key="3">
    <source>
        <dbReference type="Pfam" id="PF02771"/>
    </source>
</evidence>
<accession>A0A382UMG5</accession>
<evidence type="ECO:0000313" key="4">
    <source>
        <dbReference type="EMBL" id="SVD35362.1"/>
    </source>
</evidence>
<name>A0A382UMG5_9ZZZZ</name>
<dbReference type="SUPFAM" id="SSF56645">
    <property type="entry name" value="Acyl-CoA dehydrogenase NM domain-like"/>
    <property type="match status" value="1"/>
</dbReference>
<dbReference type="EMBL" id="UINC01145311">
    <property type="protein sequence ID" value="SVD35362.1"/>
    <property type="molecule type" value="Genomic_DNA"/>
</dbReference>
<dbReference type="GO" id="GO:0005737">
    <property type="term" value="C:cytoplasm"/>
    <property type="evidence" value="ECO:0007669"/>
    <property type="project" value="TreeGrafter"/>
</dbReference>
<dbReference type="Pfam" id="PF02770">
    <property type="entry name" value="Acyl-CoA_dh_M"/>
    <property type="match status" value="1"/>
</dbReference>
<organism evidence="4">
    <name type="scientific">marine metagenome</name>
    <dbReference type="NCBI Taxonomy" id="408172"/>
    <lineage>
        <taxon>unclassified sequences</taxon>
        <taxon>metagenomes</taxon>
        <taxon>ecological metagenomes</taxon>
    </lineage>
</organism>
<feature type="domain" description="Acyl-CoA oxidase/dehydrogenase middle" evidence="2">
    <location>
        <begin position="151"/>
        <end position="250"/>
    </location>
</feature>
<dbReference type="InterPro" id="IPR006091">
    <property type="entry name" value="Acyl-CoA_Oxase/DH_mid-dom"/>
</dbReference>
<dbReference type="AlphaFoldDB" id="A0A382UMG5"/>
<sequence>EKEAIDAGSIWWDGEIFSGNPDWDVLRRNPKPKLSTEEQAFLDGPVEEVCQMTDNWAVNHKDYDLPEEVWDFLKAKGFFSMIIPKKYGGLEFSPLAVATVMSKITTRSGVLNSTVGVPNSLGPAELLLHYGTPEQRDELLPKLASGEEIPCFALTGPRAGSDAAAMPDTGIVCKGKFEGKEIIGMKLNFNKRYITLAPVSTLVGLAFKLYDPDHLIGEQSDYGITCALIPSKTKGLQIGPRHLPLGIPFMNGTIIGTDIFVPLDYIIGGTEQAGKGWRMLVECLSAGRAISL</sequence>
<feature type="non-terminal residue" evidence="4">
    <location>
        <position position="292"/>
    </location>
</feature>
<dbReference type="InterPro" id="IPR046373">
    <property type="entry name" value="Acyl-CoA_Oxase/DH_mid-dom_sf"/>
</dbReference>
<reference evidence="4" key="1">
    <citation type="submission" date="2018-05" db="EMBL/GenBank/DDBJ databases">
        <authorList>
            <person name="Lanie J.A."/>
            <person name="Ng W.-L."/>
            <person name="Kazmierczak K.M."/>
            <person name="Andrzejewski T.M."/>
            <person name="Davidsen T.M."/>
            <person name="Wayne K.J."/>
            <person name="Tettelin H."/>
            <person name="Glass J.I."/>
            <person name="Rusch D."/>
            <person name="Podicherti R."/>
            <person name="Tsui H.-C.T."/>
            <person name="Winkler M.E."/>
        </authorList>
    </citation>
    <scope>NUCLEOTIDE SEQUENCE</scope>
</reference>
<dbReference type="InterPro" id="IPR013786">
    <property type="entry name" value="AcylCoA_DH/ox_N"/>
</dbReference>
<evidence type="ECO:0008006" key="5">
    <source>
        <dbReference type="Google" id="ProtNLM"/>
    </source>
</evidence>
<dbReference type="InterPro" id="IPR037069">
    <property type="entry name" value="AcylCoA_DH/ox_N_sf"/>
</dbReference>
<dbReference type="FunFam" id="1.10.540.10:FF:000004">
    <property type="entry name" value="Acyl-CoA dehydrogenase"/>
    <property type="match status" value="1"/>
</dbReference>
<dbReference type="PANTHER" id="PTHR48083:SF18">
    <property type="entry name" value="ACYL-COENZYME A DEHYDROGENASE"/>
    <property type="match status" value="1"/>
</dbReference>
<keyword evidence="1" id="KW-0560">Oxidoreductase</keyword>
<gene>
    <name evidence="4" type="ORF">METZ01_LOCUS388216</name>
</gene>
<dbReference type="GO" id="GO:0050660">
    <property type="term" value="F:flavin adenine dinucleotide binding"/>
    <property type="evidence" value="ECO:0007669"/>
    <property type="project" value="InterPro"/>
</dbReference>
<dbReference type="Gene3D" id="1.20.140.10">
    <property type="entry name" value="Butyryl-CoA Dehydrogenase, subunit A, domain 3"/>
    <property type="match status" value="1"/>
</dbReference>
<dbReference type="PANTHER" id="PTHR48083">
    <property type="entry name" value="MEDIUM-CHAIN SPECIFIC ACYL-COA DEHYDROGENASE, MITOCHONDRIAL-RELATED"/>
    <property type="match status" value="1"/>
</dbReference>
<dbReference type="Gene3D" id="2.40.110.10">
    <property type="entry name" value="Butyryl-CoA Dehydrogenase, subunit A, domain 2"/>
    <property type="match status" value="1"/>
</dbReference>
<dbReference type="Pfam" id="PF02771">
    <property type="entry name" value="Acyl-CoA_dh_N"/>
    <property type="match status" value="1"/>
</dbReference>
<proteinExistence type="predicted"/>
<dbReference type="GO" id="GO:0033539">
    <property type="term" value="P:fatty acid beta-oxidation using acyl-CoA dehydrogenase"/>
    <property type="evidence" value="ECO:0007669"/>
    <property type="project" value="TreeGrafter"/>
</dbReference>
<protein>
    <recommendedName>
        <fullName evidence="5">Acyl-CoA dehydrogenase/oxidase N-terminal domain-containing protein</fullName>
    </recommendedName>
</protein>
<dbReference type="InterPro" id="IPR050741">
    <property type="entry name" value="Acyl-CoA_dehydrogenase"/>
</dbReference>
<evidence type="ECO:0000256" key="1">
    <source>
        <dbReference type="ARBA" id="ARBA00023002"/>
    </source>
</evidence>
<dbReference type="Gene3D" id="1.10.540.10">
    <property type="entry name" value="Acyl-CoA dehydrogenase/oxidase, N-terminal domain"/>
    <property type="match status" value="1"/>
</dbReference>
<evidence type="ECO:0000259" key="2">
    <source>
        <dbReference type="Pfam" id="PF02770"/>
    </source>
</evidence>